<dbReference type="Proteomes" id="UP000237105">
    <property type="component" value="Unassembled WGS sequence"/>
</dbReference>
<dbReference type="OrthoDB" id="10325149at2759"/>
<dbReference type="EMBL" id="JXTB01000856">
    <property type="protein sequence ID" value="PON32171.1"/>
    <property type="molecule type" value="Genomic_DNA"/>
</dbReference>
<dbReference type="AlphaFoldDB" id="A0A2P5A6M3"/>
<evidence type="ECO:0000313" key="2">
    <source>
        <dbReference type="Proteomes" id="UP000237105"/>
    </source>
</evidence>
<sequence>AQLRAHRAVGVDHVQGFGIFRSDDSLESSPHVRQLSIRRSRRRLFLIVRGRKDPGPHRNSSQCLHHVELVVRHVDPPNGVTYLPTVAVHRPHELLEKLLLVSLCLALQADSDYVVRLHFLVERARLHGEFDDEDRHAMGVLLYRNAHSAFPVAEDCSRRRVVLQQRSSWPAEEGHHLAAGC</sequence>
<accession>A0A2P5A6M3</accession>
<feature type="non-terminal residue" evidence="1">
    <location>
        <position position="1"/>
    </location>
</feature>
<name>A0A2P5A6M3_PARAD</name>
<organism evidence="1 2">
    <name type="scientific">Parasponia andersonii</name>
    <name type="common">Sponia andersonii</name>
    <dbReference type="NCBI Taxonomy" id="3476"/>
    <lineage>
        <taxon>Eukaryota</taxon>
        <taxon>Viridiplantae</taxon>
        <taxon>Streptophyta</taxon>
        <taxon>Embryophyta</taxon>
        <taxon>Tracheophyta</taxon>
        <taxon>Spermatophyta</taxon>
        <taxon>Magnoliopsida</taxon>
        <taxon>eudicotyledons</taxon>
        <taxon>Gunneridae</taxon>
        <taxon>Pentapetalae</taxon>
        <taxon>rosids</taxon>
        <taxon>fabids</taxon>
        <taxon>Rosales</taxon>
        <taxon>Cannabaceae</taxon>
        <taxon>Parasponia</taxon>
    </lineage>
</organism>
<comment type="caution">
    <text evidence="1">The sequence shown here is derived from an EMBL/GenBank/DDBJ whole genome shotgun (WGS) entry which is preliminary data.</text>
</comment>
<protein>
    <submittedName>
        <fullName evidence="1">Uncharacterized protein</fullName>
    </submittedName>
</protein>
<proteinExistence type="predicted"/>
<evidence type="ECO:0000313" key="1">
    <source>
        <dbReference type="EMBL" id="PON32171.1"/>
    </source>
</evidence>
<reference evidence="2" key="1">
    <citation type="submission" date="2016-06" db="EMBL/GenBank/DDBJ databases">
        <title>Parallel loss of symbiosis genes in relatives of nitrogen-fixing non-legume Parasponia.</title>
        <authorList>
            <person name="Van Velzen R."/>
            <person name="Holmer R."/>
            <person name="Bu F."/>
            <person name="Rutten L."/>
            <person name="Van Zeijl A."/>
            <person name="Liu W."/>
            <person name="Santuari L."/>
            <person name="Cao Q."/>
            <person name="Sharma T."/>
            <person name="Shen D."/>
            <person name="Roswanjaya Y."/>
            <person name="Wardhani T."/>
            <person name="Kalhor M.S."/>
            <person name="Jansen J."/>
            <person name="Van den Hoogen J."/>
            <person name="Gungor B."/>
            <person name="Hartog M."/>
            <person name="Hontelez J."/>
            <person name="Verver J."/>
            <person name="Yang W.-C."/>
            <person name="Schijlen E."/>
            <person name="Repin R."/>
            <person name="Schilthuizen M."/>
            <person name="Schranz E."/>
            <person name="Heidstra R."/>
            <person name="Miyata K."/>
            <person name="Fedorova E."/>
            <person name="Kohlen W."/>
            <person name="Bisseling T."/>
            <person name="Smit S."/>
            <person name="Geurts R."/>
        </authorList>
    </citation>
    <scope>NUCLEOTIDE SEQUENCE [LARGE SCALE GENOMIC DNA]</scope>
    <source>
        <strain evidence="2">cv. WU1-14</strain>
    </source>
</reference>
<gene>
    <name evidence="1" type="ORF">PanWU01x14_363630</name>
</gene>
<keyword evidence="2" id="KW-1185">Reference proteome</keyword>